<sequence>AYSDAIAAEQHRDKDAVAGEAPYTLPSGVTLRQFATLSLRGVRYFPGFVACRTFFLHLIVSVGLGEDCVSPAFGDSVVDTLISRGCYTAKQHVYRDTLIKAQQERLREREEEGDTDDDFVVHNYDIQGRSLEHQASEADVEDWDVSETPTSVCNAMISVAEVVMTELQER</sequence>
<gene>
    <name evidence="1" type="ORF">KIPB_015727</name>
</gene>
<dbReference type="AlphaFoldDB" id="A0A9K3GQV7"/>
<evidence type="ECO:0000313" key="2">
    <source>
        <dbReference type="Proteomes" id="UP000265618"/>
    </source>
</evidence>
<keyword evidence="2" id="KW-1185">Reference proteome</keyword>
<evidence type="ECO:0000313" key="1">
    <source>
        <dbReference type="EMBL" id="GIQ92127.1"/>
    </source>
</evidence>
<reference evidence="1 2" key="1">
    <citation type="journal article" date="2018" name="PLoS ONE">
        <title>The draft genome of Kipferlia bialata reveals reductive genome evolution in fornicate parasites.</title>
        <authorList>
            <person name="Tanifuji G."/>
            <person name="Takabayashi S."/>
            <person name="Kume K."/>
            <person name="Takagi M."/>
            <person name="Nakayama T."/>
            <person name="Kamikawa R."/>
            <person name="Inagaki Y."/>
            <person name="Hashimoto T."/>
        </authorList>
    </citation>
    <scope>NUCLEOTIDE SEQUENCE [LARGE SCALE GENOMIC DNA]</scope>
    <source>
        <strain evidence="1">NY0173</strain>
    </source>
</reference>
<feature type="non-terminal residue" evidence="1">
    <location>
        <position position="1"/>
    </location>
</feature>
<accession>A0A9K3GQV7</accession>
<protein>
    <submittedName>
        <fullName evidence="1">Uncharacterized protein</fullName>
    </submittedName>
</protein>
<dbReference type="EMBL" id="BDIP01009028">
    <property type="protein sequence ID" value="GIQ92127.1"/>
    <property type="molecule type" value="Genomic_DNA"/>
</dbReference>
<dbReference type="Proteomes" id="UP000265618">
    <property type="component" value="Unassembled WGS sequence"/>
</dbReference>
<name>A0A9K3GQV7_9EUKA</name>
<organism evidence="1 2">
    <name type="scientific">Kipferlia bialata</name>
    <dbReference type="NCBI Taxonomy" id="797122"/>
    <lineage>
        <taxon>Eukaryota</taxon>
        <taxon>Metamonada</taxon>
        <taxon>Carpediemonas-like organisms</taxon>
        <taxon>Kipferlia</taxon>
    </lineage>
</organism>
<feature type="non-terminal residue" evidence="1">
    <location>
        <position position="170"/>
    </location>
</feature>
<proteinExistence type="predicted"/>
<comment type="caution">
    <text evidence="1">The sequence shown here is derived from an EMBL/GenBank/DDBJ whole genome shotgun (WGS) entry which is preliminary data.</text>
</comment>